<evidence type="ECO:0000256" key="1">
    <source>
        <dbReference type="SAM" id="Phobius"/>
    </source>
</evidence>
<evidence type="ECO:0000313" key="5">
    <source>
        <dbReference type="Proteomes" id="UP000245887"/>
    </source>
</evidence>
<sequence>MAPEAAVLLLNVAVIVVAYGLVYPAFAAGNLRRLAVNDLVATAIPLTVVGSVFWGTDESFNALVIDLNWFWFTLLTFFAIEAPFMVWYFRRYQVFDDQ</sequence>
<evidence type="ECO:0000313" key="4">
    <source>
        <dbReference type="Proteomes" id="UP000218332"/>
    </source>
</evidence>
<evidence type="ECO:0000313" key="2">
    <source>
        <dbReference type="EMBL" id="PAV26685.1"/>
    </source>
</evidence>
<evidence type="ECO:0008006" key="6">
    <source>
        <dbReference type="Google" id="ProtNLM"/>
    </source>
</evidence>
<dbReference type="EMBL" id="QEKQ01000002">
    <property type="protein sequence ID" value="PVY78422.1"/>
    <property type="molecule type" value="Genomic_DNA"/>
</dbReference>
<organism evidence="2 4">
    <name type="scientific">Tamilnaduibacter salinus</name>
    <dbReference type="NCBI Taxonomy" id="1484056"/>
    <lineage>
        <taxon>Bacteria</taxon>
        <taxon>Pseudomonadati</taxon>
        <taxon>Pseudomonadota</taxon>
        <taxon>Gammaproteobacteria</taxon>
        <taxon>Pseudomonadales</taxon>
        <taxon>Marinobacteraceae</taxon>
        <taxon>Tamilnaduibacter</taxon>
    </lineage>
</organism>
<name>A0A2A2I6D1_9GAMM</name>
<reference evidence="3 5" key="2">
    <citation type="submission" date="2018-04" db="EMBL/GenBank/DDBJ databases">
        <title>Genomic Encyclopedia of Type Strains, Phase IV (KMG-IV): sequencing the most valuable type-strain genomes for metagenomic binning, comparative biology and taxonomic classification.</title>
        <authorList>
            <person name="Goeker M."/>
        </authorList>
    </citation>
    <scope>NUCLEOTIDE SEQUENCE [LARGE SCALE GENOMIC DNA]</scope>
    <source>
        <strain evidence="3 5">DSM 28688</strain>
    </source>
</reference>
<keyword evidence="1" id="KW-0472">Membrane</keyword>
<dbReference type="RefSeq" id="WP_095610291.1">
    <property type="nucleotide sequence ID" value="NZ_NMPM01000017.1"/>
</dbReference>
<dbReference type="EMBL" id="NMPM01000017">
    <property type="protein sequence ID" value="PAV26685.1"/>
    <property type="molecule type" value="Genomic_DNA"/>
</dbReference>
<comment type="caution">
    <text evidence="2">The sequence shown here is derived from an EMBL/GenBank/DDBJ whole genome shotgun (WGS) entry which is preliminary data.</text>
</comment>
<proteinExistence type="predicted"/>
<feature type="transmembrane region" description="Helical" evidence="1">
    <location>
        <begin position="39"/>
        <end position="56"/>
    </location>
</feature>
<dbReference type="AlphaFoldDB" id="A0A2A2I6D1"/>
<reference evidence="2 4" key="1">
    <citation type="submission" date="2017-07" db="EMBL/GenBank/DDBJ databases">
        <title>Tamlnaduibacter salinus (Mi-7) genome sequencing.</title>
        <authorList>
            <person name="Verma A."/>
            <person name="Krishnamurthi S."/>
        </authorList>
    </citation>
    <scope>NUCLEOTIDE SEQUENCE [LARGE SCALE GENOMIC DNA]</scope>
    <source>
        <strain evidence="2 4">Mi-7</strain>
    </source>
</reference>
<protein>
    <recommendedName>
        <fullName evidence="6">Sodium:proton antiporter</fullName>
    </recommendedName>
</protein>
<dbReference type="Proteomes" id="UP000245887">
    <property type="component" value="Unassembled WGS sequence"/>
</dbReference>
<accession>A0A2A2I6D1</accession>
<feature type="transmembrane region" description="Helical" evidence="1">
    <location>
        <begin position="68"/>
        <end position="89"/>
    </location>
</feature>
<evidence type="ECO:0000313" key="3">
    <source>
        <dbReference type="EMBL" id="PVY78422.1"/>
    </source>
</evidence>
<keyword evidence="1" id="KW-1133">Transmembrane helix</keyword>
<feature type="transmembrane region" description="Helical" evidence="1">
    <location>
        <begin position="6"/>
        <end position="27"/>
    </location>
</feature>
<dbReference type="Proteomes" id="UP000218332">
    <property type="component" value="Unassembled WGS sequence"/>
</dbReference>
<keyword evidence="4" id="KW-1185">Reference proteome</keyword>
<gene>
    <name evidence="3" type="ORF">C8D92_102469</name>
    <name evidence="2" type="ORF">CF392_04590</name>
</gene>
<keyword evidence="1" id="KW-0812">Transmembrane</keyword>
<dbReference type="OrthoDB" id="7063456at2"/>